<dbReference type="PANTHER" id="PTHR15503">
    <property type="entry name" value="LDOC1 RELATED"/>
    <property type="match status" value="1"/>
</dbReference>
<dbReference type="CDD" id="cd01647">
    <property type="entry name" value="RT_LTR"/>
    <property type="match status" value="1"/>
</dbReference>
<dbReference type="Proteomes" id="UP000694864">
    <property type="component" value="Chromosome 14"/>
</dbReference>
<dbReference type="CDD" id="cd00303">
    <property type="entry name" value="retropepsin_like"/>
    <property type="match status" value="1"/>
</dbReference>
<dbReference type="Pfam" id="PF08284">
    <property type="entry name" value="RVP_2"/>
    <property type="match status" value="1"/>
</dbReference>
<proteinExistence type="predicted"/>
<dbReference type="InterPro" id="IPR043502">
    <property type="entry name" value="DNA/RNA_pol_sf"/>
</dbReference>
<dbReference type="Gene3D" id="3.10.10.10">
    <property type="entry name" value="HIV Type 1 Reverse Transcriptase, subunit A, domain 1"/>
    <property type="match status" value="1"/>
</dbReference>
<evidence type="ECO:0000256" key="1">
    <source>
        <dbReference type="SAM" id="MobiDB-lite"/>
    </source>
</evidence>
<accession>A0ABM0VY08</accession>
<name>A0ABM0VY08_CAMSA</name>
<reference evidence="4" key="2">
    <citation type="submission" date="2025-08" db="UniProtKB">
        <authorList>
            <consortium name="RefSeq"/>
        </authorList>
    </citation>
    <scope>IDENTIFICATION</scope>
    <source>
        <tissue evidence="4">Leaf</tissue>
    </source>
</reference>
<feature type="domain" description="Retrotransposon gag" evidence="2">
    <location>
        <begin position="168"/>
        <end position="256"/>
    </location>
</feature>
<dbReference type="Gene3D" id="2.40.70.10">
    <property type="entry name" value="Acid Proteases"/>
    <property type="match status" value="1"/>
</dbReference>
<dbReference type="InterPro" id="IPR021109">
    <property type="entry name" value="Peptidase_aspartic_dom_sf"/>
</dbReference>
<reference evidence="3" key="1">
    <citation type="journal article" date="2014" name="Nat. Commun.">
        <title>The emerging biofuel crop Camelina sativa retains a highly undifferentiated hexaploid genome structure.</title>
        <authorList>
            <person name="Kagale S."/>
            <person name="Koh C."/>
            <person name="Nixon J."/>
            <person name="Bollina V."/>
            <person name="Clarke W.E."/>
            <person name="Tuteja R."/>
            <person name="Spillane C."/>
            <person name="Robinson S.J."/>
            <person name="Links M.G."/>
            <person name="Clarke C."/>
            <person name="Higgins E.E."/>
            <person name="Huebert T."/>
            <person name="Sharpe A.G."/>
            <person name="Parkin I.A."/>
        </authorList>
    </citation>
    <scope>NUCLEOTIDE SEQUENCE [LARGE SCALE GENOMIC DNA]</scope>
    <source>
        <strain evidence="3">cv. DH55</strain>
    </source>
</reference>
<gene>
    <name evidence="4" type="primary">LOC104743438</name>
</gene>
<dbReference type="Gene3D" id="3.30.70.270">
    <property type="match status" value="1"/>
</dbReference>
<dbReference type="InterPro" id="IPR032567">
    <property type="entry name" value="RTL1-rel"/>
</dbReference>
<keyword evidence="3" id="KW-1185">Reference proteome</keyword>
<sequence length="715" mass="81350">MVTSIGSSPVRELSEEEQHDASLADVYDQLGEVRSFGCKMKDRIDTLGSQMGSRIESLGNELRIRDQKLEDLGRKLDLVLSSLPGIETVREVGGTSHSEPSRVQESQNQVHFSPSEPCRSSIRPGLRENLVKNVEMAVFDGAGVYGWIARVERFFRLGGYNDEEKLALVSVSLSGEALSWYNWVINTRQFDSWGQFKSALMLRFGNLKIRGPSQSLFCIQQTGSIADYIQRFEDLSSQVTGLDEQKLKGIFLNGLTQEMQELVHMQKPHNLDEMMAEARAMESSIMRRVVKKELMLANKENKESSNQDYRGNSHYNSNSWKMKTIVTDSVQNNDKLTHKVEQRPRRHNTNAELNEKRKKEIYFRCDGPWSKEHKCPNRELRVLTVFNGFEVEVLDENREEEVCMEQVGECMALSFQSFRGVYGPATTKVRGMMGKDSIVIMLDSCATHNFISPAAAKKLKLKCKEDPNLNVTLGTGILVNGLGVCEKVTFSVQNLEFTTNFIVLELGQIDVILGVYWLRTLGDCRVNWEKNEMSFIHKGQMVSIKGESDLLISKMSLTSGYKIHKKGVEVELCNQQLCQPDNTLLDPRIEEVLNKFVKVFEVPSGLPSIRGREHSIILLPGHNTISVRPYRYPHAQKEIMEKMVKEMLDSGIIRPSHSPFSSQILLVKKKDNSWRFCIDYRALNRVTKPDKFPIPMIDQLLDELNGSMVFSKLDL</sequence>
<evidence type="ECO:0000313" key="3">
    <source>
        <dbReference type="Proteomes" id="UP000694864"/>
    </source>
</evidence>
<evidence type="ECO:0000259" key="2">
    <source>
        <dbReference type="Pfam" id="PF03732"/>
    </source>
</evidence>
<protein>
    <submittedName>
        <fullName evidence="4">Uncharacterized protein LOC104743438</fullName>
    </submittedName>
</protein>
<organism evidence="3 4">
    <name type="scientific">Camelina sativa</name>
    <name type="common">False flax</name>
    <name type="synonym">Myagrum sativum</name>
    <dbReference type="NCBI Taxonomy" id="90675"/>
    <lineage>
        <taxon>Eukaryota</taxon>
        <taxon>Viridiplantae</taxon>
        <taxon>Streptophyta</taxon>
        <taxon>Embryophyta</taxon>
        <taxon>Tracheophyta</taxon>
        <taxon>Spermatophyta</taxon>
        <taxon>Magnoliopsida</taxon>
        <taxon>eudicotyledons</taxon>
        <taxon>Gunneridae</taxon>
        <taxon>Pentapetalae</taxon>
        <taxon>rosids</taxon>
        <taxon>malvids</taxon>
        <taxon>Brassicales</taxon>
        <taxon>Brassicaceae</taxon>
        <taxon>Camelineae</taxon>
        <taxon>Camelina</taxon>
    </lineage>
</organism>
<dbReference type="InterPro" id="IPR005162">
    <property type="entry name" value="Retrotrans_gag_dom"/>
</dbReference>
<feature type="compositionally biased region" description="Polar residues" evidence="1">
    <location>
        <begin position="95"/>
        <end position="112"/>
    </location>
</feature>
<feature type="region of interest" description="Disordered" evidence="1">
    <location>
        <begin position="1"/>
        <end position="20"/>
    </location>
</feature>
<dbReference type="Pfam" id="PF03732">
    <property type="entry name" value="Retrotrans_gag"/>
    <property type="match status" value="1"/>
</dbReference>
<dbReference type="GeneID" id="104743438"/>
<dbReference type="RefSeq" id="XP_010462823.1">
    <property type="nucleotide sequence ID" value="XM_010464521.1"/>
</dbReference>
<evidence type="ECO:0000313" key="4">
    <source>
        <dbReference type="RefSeq" id="XP_010462823.1"/>
    </source>
</evidence>
<dbReference type="PANTHER" id="PTHR15503:SF22">
    <property type="entry name" value="TRANSPOSON TY3-I GAG POLYPROTEIN"/>
    <property type="match status" value="1"/>
</dbReference>
<dbReference type="InterPro" id="IPR043128">
    <property type="entry name" value="Rev_trsase/Diguanyl_cyclase"/>
</dbReference>
<dbReference type="SUPFAM" id="SSF56672">
    <property type="entry name" value="DNA/RNA polymerases"/>
    <property type="match status" value="1"/>
</dbReference>
<feature type="region of interest" description="Disordered" evidence="1">
    <location>
        <begin position="91"/>
        <end position="119"/>
    </location>
</feature>